<dbReference type="InterPro" id="IPR001594">
    <property type="entry name" value="Palmitoyltrfase_DHHC"/>
</dbReference>
<dbReference type="AlphaFoldDB" id="A0A8T0DGQ6"/>
<comment type="subcellular location">
    <subcellularLocation>
        <location evidence="1">Membrane</location>
        <topology evidence="1">Multi-pass membrane protein</topology>
    </subcellularLocation>
</comment>
<feature type="transmembrane region" description="Helical" evidence="7">
    <location>
        <begin position="307"/>
        <end position="328"/>
    </location>
</feature>
<proteinExistence type="inferred from homology"/>
<keyword evidence="10" id="KW-1185">Reference proteome</keyword>
<evidence type="ECO:0000256" key="3">
    <source>
        <dbReference type="ARBA" id="ARBA00022692"/>
    </source>
</evidence>
<dbReference type="OrthoDB" id="331948at2759"/>
<sequence>MNQLGSHAEYDPLLPFQCHSRPHLQIRSFTLIIQKKVASFFRCLCILFPSLNRLSCTEFKSAGVQQRFLLVFNCLHNLFFLCTVDPLLNCFALHIGGRRNFGRALAFLVVLYLTWFILVLYFCLIPRRVFIWNACAYATEHPCDLSVERFWFVMHVVCSHWFLILVLFHYLSAIWRHPGAVPTVLSPEMAPTVSMCLRCCYPRPPRAHHCGICETCILRMDHHCPWIANCVGLRTHRHFYLSLLFMSIGGLYMITVGRRDYEAHLSEILPTLKPETYVAKEWQSNDPIRPIWKHAANSFTSYLAHRLSSVCFKIGIIAIPMTAVLWLWQTYLITRGETNIEYYVNKRFARQMRHLGLIYQNPYDFGAYMNWMQFLGLFNPNEPKLRMPLLLLIWRLFTRVLLPSATKSDENGLNYQLNVPSIESIIESLSPPTDSR</sequence>
<dbReference type="PANTHER" id="PTHR12246">
    <property type="entry name" value="PALMITOYLTRANSFERASE ZDHHC16"/>
    <property type="match status" value="1"/>
</dbReference>
<name>A0A8T0DGQ6_9TREM</name>
<keyword evidence="3 7" id="KW-0812">Transmembrane</keyword>
<evidence type="ECO:0000256" key="6">
    <source>
        <dbReference type="ARBA" id="ARBA00023315"/>
    </source>
</evidence>
<evidence type="ECO:0000256" key="1">
    <source>
        <dbReference type="ARBA" id="ARBA00004141"/>
    </source>
</evidence>
<evidence type="ECO:0000256" key="7">
    <source>
        <dbReference type="RuleBase" id="RU079119"/>
    </source>
</evidence>
<reference evidence="9 10" key="1">
    <citation type="submission" date="2019-07" db="EMBL/GenBank/DDBJ databases">
        <title>Annotation for the trematode Paragonimus westermani.</title>
        <authorList>
            <person name="Choi Y.-J."/>
        </authorList>
    </citation>
    <scope>NUCLEOTIDE SEQUENCE [LARGE SCALE GENOMIC DNA]</scope>
    <source>
        <strain evidence="9">180907_Pwestermani</strain>
    </source>
</reference>
<evidence type="ECO:0000259" key="8">
    <source>
        <dbReference type="Pfam" id="PF01529"/>
    </source>
</evidence>
<dbReference type="GO" id="GO:0016020">
    <property type="term" value="C:membrane"/>
    <property type="evidence" value="ECO:0007669"/>
    <property type="project" value="UniProtKB-SubCell"/>
</dbReference>
<keyword evidence="4 7" id="KW-1133">Transmembrane helix</keyword>
<evidence type="ECO:0000256" key="5">
    <source>
        <dbReference type="ARBA" id="ARBA00023136"/>
    </source>
</evidence>
<evidence type="ECO:0000313" key="9">
    <source>
        <dbReference type="EMBL" id="KAF8567009.1"/>
    </source>
</evidence>
<comment type="catalytic activity">
    <reaction evidence="7">
        <text>L-cysteinyl-[protein] + hexadecanoyl-CoA = S-hexadecanoyl-L-cysteinyl-[protein] + CoA</text>
        <dbReference type="Rhea" id="RHEA:36683"/>
        <dbReference type="Rhea" id="RHEA-COMP:10131"/>
        <dbReference type="Rhea" id="RHEA-COMP:11032"/>
        <dbReference type="ChEBI" id="CHEBI:29950"/>
        <dbReference type="ChEBI" id="CHEBI:57287"/>
        <dbReference type="ChEBI" id="CHEBI:57379"/>
        <dbReference type="ChEBI" id="CHEBI:74151"/>
        <dbReference type="EC" id="2.3.1.225"/>
    </reaction>
</comment>
<feature type="transmembrane region" description="Helical" evidence="7">
    <location>
        <begin position="239"/>
        <end position="257"/>
    </location>
</feature>
<gene>
    <name evidence="9" type="ORF">P879_06937</name>
</gene>
<dbReference type="Proteomes" id="UP000699462">
    <property type="component" value="Unassembled WGS sequence"/>
</dbReference>
<dbReference type="InterPro" id="IPR039859">
    <property type="entry name" value="PFA4/ZDH16/20/ERF2-like"/>
</dbReference>
<keyword evidence="2 7" id="KW-0808">Transferase</keyword>
<dbReference type="EMBL" id="JTDF01004309">
    <property type="protein sequence ID" value="KAF8567009.1"/>
    <property type="molecule type" value="Genomic_DNA"/>
</dbReference>
<dbReference type="PROSITE" id="PS50216">
    <property type="entry name" value="DHHC"/>
    <property type="match status" value="1"/>
</dbReference>
<evidence type="ECO:0000256" key="2">
    <source>
        <dbReference type="ARBA" id="ARBA00022679"/>
    </source>
</evidence>
<dbReference type="EC" id="2.3.1.225" evidence="7"/>
<evidence type="ECO:0000313" key="10">
    <source>
        <dbReference type="Proteomes" id="UP000699462"/>
    </source>
</evidence>
<feature type="domain" description="Palmitoyltransferase DHHC" evidence="8">
    <location>
        <begin position="194"/>
        <end position="345"/>
    </location>
</feature>
<organism evidence="9 10">
    <name type="scientific">Paragonimus westermani</name>
    <dbReference type="NCBI Taxonomy" id="34504"/>
    <lineage>
        <taxon>Eukaryota</taxon>
        <taxon>Metazoa</taxon>
        <taxon>Spiralia</taxon>
        <taxon>Lophotrochozoa</taxon>
        <taxon>Platyhelminthes</taxon>
        <taxon>Trematoda</taxon>
        <taxon>Digenea</taxon>
        <taxon>Plagiorchiida</taxon>
        <taxon>Troglotremata</taxon>
        <taxon>Troglotrematidae</taxon>
        <taxon>Paragonimus</taxon>
    </lineage>
</organism>
<keyword evidence="5 7" id="KW-0472">Membrane</keyword>
<accession>A0A8T0DGQ6</accession>
<comment type="caution">
    <text evidence="9">The sequence shown here is derived from an EMBL/GenBank/DDBJ whole genome shotgun (WGS) entry which is preliminary data.</text>
</comment>
<feature type="transmembrane region" description="Helical" evidence="7">
    <location>
        <begin position="150"/>
        <end position="171"/>
    </location>
</feature>
<dbReference type="GO" id="GO:0019706">
    <property type="term" value="F:protein-cysteine S-palmitoyltransferase activity"/>
    <property type="evidence" value="ECO:0007669"/>
    <property type="project" value="UniProtKB-EC"/>
</dbReference>
<keyword evidence="6 7" id="KW-0012">Acyltransferase</keyword>
<comment type="similarity">
    <text evidence="7">Belongs to the DHHC palmitoyltransferase family.</text>
</comment>
<feature type="transmembrane region" description="Helical" evidence="7">
    <location>
        <begin position="105"/>
        <end position="130"/>
    </location>
</feature>
<dbReference type="Pfam" id="PF01529">
    <property type="entry name" value="DHHC"/>
    <property type="match status" value="1"/>
</dbReference>
<evidence type="ECO:0000256" key="4">
    <source>
        <dbReference type="ARBA" id="ARBA00022989"/>
    </source>
</evidence>
<comment type="domain">
    <text evidence="7">The DHHC domain is required for palmitoyltransferase activity.</text>
</comment>
<protein>
    <recommendedName>
        <fullName evidence="7">Palmitoyltransferase</fullName>
        <ecNumber evidence="7">2.3.1.225</ecNumber>
    </recommendedName>
</protein>